<comment type="caution">
    <text evidence="5">The sequence shown here is derived from an EMBL/GenBank/DDBJ whole genome shotgun (WGS) entry which is preliminary data.</text>
</comment>
<evidence type="ECO:0000259" key="4">
    <source>
        <dbReference type="PROSITE" id="PS50949"/>
    </source>
</evidence>
<reference evidence="5" key="1">
    <citation type="thesis" date="2020" institute="Technische Universitat Dresden" country="Dresden, Germany">
        <title>The Agarolytic System of Microbulbifer elongatus PORT2, Isolated from Batu Karas, Pangandaran West Java Indonesia.</title>
        <authorList>
            <person name="Anggraeni S.R."/>
        </authorList>
    </citation>
    <scope>NUCLEOTIDE SEQUENCE</scope>
    <source>
        <strain evidence="5">PORT2</strain>
    </source>
</reference>
<dbReference type="InterPro" id="IPR011711">
    <property type="entry name" value="GntR_C"/>
</dbReference>
<evidence type="ECO:0000256" key="3">
    <source>
        <dbReference type="ARBA" id="ARBA00023163"/>
    </source>
</evidence>
<feature type="domain" description="HTH gntR-type" evidence="4">
    <location>
        <begin position="1"/>
        <end position="64"/>
    </location>
</feature>
<dbReference type="RefSeq" id="WP_255872947.1">
    <property type="nucleotide sequence ID" value="NZ_JACASI010000009.1"/>
</dbReference>
<gene>
    <name evidence="5" type="ORF">HXX02_01155</name>
</gene>
<dbReference type="SMART" id="SM00895">
    <property type="entry name" value="FCD"/>
    <property type="match status" value="1"/>
</dbReference>
<dbReference type="SUPFAM" id="SSF48008">
    <property type="entry name" value="GntR ligand-binding domain-like"/>
    <property type="match status" value="1"/>
</dbReference>
<dbReference type="PANTHER" id="PTHR43537:SF41">
    <property type="entry name" value="TRANSCRIPTIONAL REGULATORY PROTEIN"/>
    <property type="match status" value="1"/>
</dbReference>
<dbReference type="Pfam" id="PF07729">
    <property type="entry name" value="FCD"/>
    <property type="match status" value="1"/>
</dbReference>
<dbReference type="Gene3D" id="1.10.10.10">
    <property type="entry name" value="Winged helix-like DNA-binding domain superfamily/Winged helix DNA-binding domain"/>
    <property type="match status" value="1"/>
</dbReference>
<dbReference type="InterPro" id="IPR036390">
    <property type="entry name" value="WH_DNA-bd_sf"/>
</dbReference>
<dbReference type="SMART" id="SM00345">
    <property type="entry name" value="HTH_GNTR"/>
    <property type="match status" value="1"/>
</dbReference>
<dbReference type="PROSITE" id="PS50949">
    <property type="entry name" value="HTH_GNTR"/>
    <property type="match status" value="1"/>
</dbReference>
<evidence type="ECO:0000256" key="1">
    <source>
        <dbReference type="ARBA" id="ARBA00023015"/>
    </source>
</evidence>
<dbReference type="InterPro" id="IPR036388">
    <property type="entry name" value="WH-like_DNA-bd_sf"/>
</dbReference>
<keyword evidence="3" id="KW-0804">Transcription</keyword>
<keyword evidence="6" id="KW-1185">Reference proteome</keyword>
<name>A0ABT1NZC3_9GAMM</name>
<evidence type="ECO:0000313" key="5">
    <source>
        <dbReference type="EMBL" id="MCQ3828044.1"/>
    </source>
</evidence>
<evidence type="ECO:0000313" key="6">
    <source>
        <dbReference type="Proteomes" id="UP001205566"/>
    </source>
</evidence>
<sequence>MDLYQQLKLDLQQGLIAPGTPLKQAEIAARYGVSRIPVRDVLARLRAEGWLCDHGKRGVAVPKLDPQEAEDLYLMRMYLEPLLLARAAANLNGELLGRARDILDTMDREPALDAAMLGQRNWQFHTTLYRAAARPALLHTVEQLQRQCERYIGYQNRNLDYQAVSQQEHHRLLDLLYQGDTAAACKLLERHITTAGRIQVDHLSNRSG</sequence>
<dbReference type="InterPro" id="IPR008920">
    <property type="entry name" value="TF_FadR/GntR_C"/>
</dbReference>
<keyword evidence="2" id="KW-0238">DNA-binding</keyword>
<proteinExistence type="predicted"/>
<dbReference type="SUPFAM" id="SSF46785">
    <property type="entry name" value="Winged helix' DNA-binding domain"/>
    <property type="match status" value="1"/>
</dbReference>
<dbReference type="Pfam" id="PF00392">
    <property type="entry name" value="GntR"/>
    <property type="match status" value="1"/>
</dbReference>
<dbReference type="EMBL" id="JACASI010000009">
    <property type="protein sequence ID" value="MCQ3828044.1"/>
    <property type="molecule type" value="Genomic_DNA"/>
</dbReference>
<dbReference type="Proteomes" id="UP001205566">
    <property type="component" value="Unassembled WGS sequence"/>
</dbReference>
<dbReference type="PANTHER" id="PTHR43537">
    <property type="entry name" value="TRANSCRIPTIONAL REGULATOR, GNTR FAMILY"/>
    <property type="match status" value="1"/>
</dbReference>
<protein>
    <submittedName>
        <fullName evidence="5">GntR family transcriptional regulator</fullName>
    </submittedName>
</protein>
<organism evidence="5 6">
    <name type="scientific">Microbulbifer elongatus</name>
    <dbReference type="NCBI Taxonomy" id="86173"/>
    <lineage>
        <taxon>Bacteria</taxon>
        <taxon>Pseudomonadati</taxon>
        <taxon>Pseudomonadota</taxon>
        <taxon>Gammaproteobacteria</taxon>
        <taxon>Cellvibrionales</taxon>
        <taxon>Microbulbiferaceae</taxon>
        <taxon>Microbulbifer</taxon>
    </lineage>
</organism>
<evidence type="ECO:0000256" key="2">
    <source>
        <dbReference type="ARBA" id="ARBA00023125"/>
    </source>
</evidence>
<dbReference type="Gene3D" id="1.20.120.530">
    <property type="entry name" value="GntR ligand-binding domain-like"/>
    <property type="match status" value="1"/>
</dbReference>
<accession>A0ABT1NZC3</accession>
<keyword evidence="1" id="KW-0805">Transcription regulation</keyword>
<dbReference type="InterPro" id="IPR000524">
    <property type="entry name" value="Tscrpt_reg_HTH_GntR"/>
</dbReference>